<dbReference type="Proteomes" id="UP000823674">
    <property type="component" value="Chromosome A02"/>
</dbReference>
<reference evidence="1 2" key="1">
    <citation type="submission" date="2021-03" db="EMBL/GenBank/DDBJ databases">
        <authorList>
            <person name="King G.J."/>
            <person name="Bancroft I."/>
            <person name="Baten A."/>
            <person name="Bloomfield J."/>
            <person name="Borpatragohain P."/>
            <person name="He Z."/>
            <person name="Irish N."/>
            <person name="Irwin J."/>
            <person name="Liu K."/>
            <person name="Mauleon R.P."/>
            <person name="Moore J."/>
            <person name="Morris R."/>
            <person name="Ostergaard L."/>
            <person name="Wang B."/>
            <person name="Wells R."/>
        </authorList>
    </citation>
    <scope>NUCLEOTIDE SEQUENCE [LARGE SCALE GENOMIC DNA]</scope>
    <source>
        <strain evidence="1">R-o-18</strain>
        <tissue evidence="1">Leaf</tissue>
    </source>
</reference>
<sequence>MSLRQHLEFYFQVHRKCWAKRKPLECHLLVSESNPSFRYNNVSECSLLFYYCLSFDFSLKNLLFWPPVRFIIRKCSSIKCFEVRKRLYGHQHAAQHSDPIFNITQLKEASEENKTDSGLSQMAKILVHEVQHSKHVHNVAPLRDRSSVDVKSIANGALKISERQPLELTTQTKLVTESENCWRALAWNTALNICNPLAFVVILLCTDRINYPLILTPLCEEAEDASSDCYIKMLEMLKNSTEKNQELEQEQIFWKNMKDFEICKVTRQWNYTMHERQPHLTVLSIENGALKCLEEISGISSSGFLKFQSIEMELSNG</sequence>
<proteinExistence type="predicted"/>
<keyword evidence="2" id="KW-1185">Reference proteome</keyword>
<evidence type="ECO:0000313" key="2">
    <source>
        <dbReference type="Proteomes" id="UP000823674"/>
    </source>
</evidence>
<dbReference type="EMBL" id="JADBGQ010000002">
    <property type="protein sequence ID" value="KAG5411601.1"/>
    <property type="molecule type" value="Genomic_DNA"/>
</dbReference>
<comment type="caution">
    <text evidence="1">The sequence shown here is derived from an EMBL/GenBank/DDBJ whole genome shotgun (WGS) entry which is preliminary data.</text>
</comment>
<name>A0ABQ7NL62_BRACM</name>
<accession>A0ABQ7NL62</accession>
<gene>
    <name evidence="1" type="primary">A02p047300.1_BraROA</name>
    <name evidence="1" type="ORF">IGI04_007920</name>
</gene>
<evidence type="ECO:0000313" key="1">
    <source>
        <dbReference type="EMBL" id="KAG5411601.1"/>
    </source>
</evidence>
<protein>
    <submittedName>
        <fullName evidence="1">Uncharacterized protein</fullName>
    </submittedName>
</protein>
<organism evidence="1 2">
    <name type="scientific">Brassica rapa subsp. trilocularis</name>
    <dbReference type="NCBI Taxonomy" id="1813537"/>
    <lineage>
        <taxon>Eukaryota</taxon>
        <taxon>Viridiplantae</taxon>
        <taxon>Streptophyta</taxon>
        <taxon>Embryophyta</taxon>
        <taxon>Tracheophyta</taxon>
        <taxon>Spermatophyta</taxon>
        <taxon>Magnoliopsida</taxon>
        <taxon>eudicotyledons</taxon>
        <taxon>Gunneridae</taxon>
        <taxon>Pentapetalae</taxon>
        <taxon>rosids</taxon>
        <taxon>malvids</taxon>
        <taxon>Brassicales</taxon>
        <taxon>Brassicaceae</taxon>
        <taxon>Brassiceae</taxon>
        <taxon>Brassica</taxon>
    </lineage>
</organism>